<dbReference type="GO" id="GO:0016787">
    <property type="term" value="F:hydrolase activity"/>
    <property type="evidence" value="ECO:0007669"/>
    <property type="project" value="UniProtKB-ARBA"/>
</dbReference>
<dbReference type="Pfam" id="PF01663">
    <property type="entry name" value="Phosphodiest"/>
    <property type="match status" value="1"/>
</dbReference>
<protein>
    <recommendedName>
        <fullName evidence="3">Alkaline phosphatase family protein</fullName>
    </recommendedName>
</protein>
<gene>
    <name evidence="1" type="ORF">DF220_02205</name>
</gene>
<proteinExistence type="predicted"/>
<dbReference type="Proteomes" id="UP000244978">
    <property type="component" value="Unassembled WGS sequence"/>
</dbReference>
<keyword evidence="2" id="KW-1185">Reference proteome</keyword>
<evidence type="ECO:0000313" key="1">
    <source>
        <dbReference type="EMBL" id="PWB96774.1"/>
    </source>
</evidence>
<dbReference type="AlphaFoldDB" id="A0A2U1SYS4"/>
<name>A0A2U1SYS4_9MICO</name>
<dbReference type="PANTHER" id="PTHR10151">
    <property type="entry name" value="ECTONUCLEOTIDE PYROPHOSPHATASE/PHOSPHODIESTERASE"/>
    <property type="match status" value="1"/>
</dbReference>
<organism evidence="1 2">
    <name type="scientific">Homoserinimonas hongtaonis</name>
    <dbReference type="NCBI Taxonomy" id="2079791"/>
    <lineage>
        <taxon>Bacteria</taxon>
        <taxon>Bacillati</taxon>
        <taxon>Actinomycetota</taxon>
        <taxon>Actinomycetes</taxon>
        <taxon>Micrococcales</taxon>
        <taxon>Microbacteriaceae</taxon>
        <taxon>Homoserinimonas</taxon>
    </lineage>
</organism>
<accession>A0A2U1SYS4</accession>
<dbReference type="InterPro" id="IPR002591">
    <property type="entry name" value="Phosphodiest/P_Trfase"/>
</dbReference>
<evidence type="ECO:0008006" key="3">
    <source>
        <dbReference type="Google" id="ProtNLM"/>
    </source>
</evidence>
<dbReference type="PANTHER" id="PTHR10151:SF120">
    <property type="entry name" value="BIS(5'-ADENOSYL)-TRIPHOSPHATASE"/>
    <property type="match status" value="1"/>
</dbReference>
<dbReference type="EMBL" id="QEEX01000001">
    <property type="protein sequence ID" value="PWB96774.1"/>
    <property type="molecule type" value="Genomic_DNA"/>
</dbReference>
<sequence>MLPAPYSHRFSLADVMPSLLASVRGQDNTLRLPPTRSAIVVVADGLGSHMLKASAGHARRLAAAAGPKASIASGFPTTTASALATLTTGTLPGRHGLVGYTVLDPAHDRVVNQLSGWEGTLDPLTWQRMPTQFEVAATLSIPSFAVGAARYEDSGFTRAVLRGAEFAVGASIAERLDTARAHLAAAGGIAYVYVPELDQAGHRSGWASDRWLTALEDLDSAMARFLAAAPADEGIILTADHGMVDVPDRNHVIVDESSALREGIRHIAGEPRCLHLHWEPSLGAAQKQHIIQRWREAEESRSWVVTRDEAIGAGWFGPVDAEVAPRIGDVLIAARKGVAYYTSESAKGRGMVGQHGSLTGEETMVPLLRFGAFAL</sequence>
<dbReference type="SUPFAM" id="SSF53649">
    <property type="entry name" value="Alkaline phosphatase-like"/>
    <property type="match status" value="1"/>
</dbReference>
<comment type="caution">
    <text evidence="1">The sequence shown here is derived from an EMBL/GenBank/DDBJ whole genome shotgun (WGS) entry which is preliminary data.</text>
</comment>
<dbReference type="Gene3D" id="3.40.720.10">
    <property type="entry name" value="Alkaline Phosphatase, subunit A"/>
    <property type="match status" value="1"/>
</dbReference>
<evidence type="ECO:0000313" key="2">
    <source>
        <dbReference type="Proteomes" id="UP000244978"/>
    </source>
</evidence>
<reference evidence="2" key="1">
    <citation type="submission" date="2018-04" db="EMBL/GenBank/DDBJ databases">
        <authorList>
            <person name="Liu S."/>
            <person name="Wang Z."/>
            <person name="Li J."/>
        </authorList>
    </citation>
    <scope>NUCLEOTIDE SEQUENCE [LARGE SCALE GENOMIC DNA]</scope>
    <source>
        <strain evidence="2">S1194</strain>
    </source>
</reference>
<dbReference type="InterPro" id="IPR017850">
    <property type="entry name" value="Alkaline_phosphatase_core_sf"/>
</dbReference>